<feature type="domain" description="RNase H type-1" evidence="1">
    <location>
        <begin position="7"/>
        <end position="86"/>
    </location>
</feature>
<dbReference type="InterPro" id="IPR002156">
    <property type="entry name" value="RNaseH_domain"/>
</dbReference>
<dbReference type="InterPro" id="IPR036397">
    <property type="entry name" value="RNaseH_sf"/>
</dbReference>
<gene>
    <name evidence="2" type="ORF">Goklo_001717</name>
</gene>
<dbReference type="CDD" id="cd06222">
    <property type="entry name" value="RNase_H_like"/>
    <property type="match status" value="1"/>
</dbReference>
<dbReference type="Proteomes" id="UP000593573">
    <property type="component" value="Unassembled WGS sequence"/>
</dbReference>
<evidence type="ECO:0000313" key="2">
    <source>
        <dbReference type="EMBL" id="MBA0668839.1"/>
    </source>
</evidence>
<dbReference type="InterPro" id="IPR044730">
    <property type="entry name" value="RNase_H-like_dom_plant"/>
</dbReference>
<dbReference type="OrthoDB" id="950188at2759"/>
<proteinExistence type="predicted"/>
<dbReference type="InterPro" id="IPR012337">
    <property type="entry name" value="RNaseH-like_sf"/>
</dbReference>
<accession>A0A7J8W2H2</accession>
<organism evidence="2 3">
    <name type="scientific">Gossypium klotzschianum</name>
    <dbReference type="NCBI Taxonomy" id="34286"/>
    <lineage>
        <taxon>Eukaryota</taxon>
        <taxon>Viridiplantae</taxon>
        <taxon>Streptophyta</taxon>
        <taxon>Embryophyta</taxon>
        <taxon>Tracheophyta</taxon>
        <taxon>Spermatophyta</taxon>
        <taxon>Magnoliopsida</taxon>
        <taxon>eudicotyledons</taxon>
        <taxon>Gunneridae</taxon>
        <taxon>Pentapetalae</taxon>
        <taxon>rosids</taxon>
        <taxon>malvids</taxon>
        <taxon>Malvales</taxon>
        <taxon>Malvaceae</taxon>
        <taxon>Malvoideae</taxon>
        <taxon>Gossypium</taxon>
    </lineage>
</organism>
<dbReference type="GO" id="GO:0003676">
    <property type="term" value="F:nucleic acid binding"/>
    <property type="evidence" value="ECO:0007669"/>
    <property type="project" value="InterPro"/>
</dbReference>
<comment type="caution">
    <text evidence="2">The sequence shown here is derived from an EMBL/GenBank/DDBJ whole genome shotgun (WGS) entry which is preliminary data.</text>
</comment>
<feature type="non-terminal residue" evidence="2">
    <location>
        <position position="1"/>
    </location>
</feature>
<protein>
    <recommendedName>
        <fullName evidence="1">RNase H type-1 domain-containing protein</fullName>
    </recommendedName>
</protein>
<dbReference type="GO" id="GO:0004523">
    <property type="term" value="F:RNA-DNA hybrid ribonuclease activity"/>
    <property type="evidence" value="ECO:0007669"/>
    <property type="project" value="InterPro"/>
</dbReference>
<dbReference type="AlphaFoldDB" id="A0A7J8W2H2"/>
<evidence type="ECO:0000313" key="3">
    <source>
        <dbReference type="Proteomes" id="UP000593573"/>
    </source>
</evidence>
<evidence type="ECO:0000259" key="1">
    <source>
        <dbReference type="Pfam" id="PF13456"/>
    </source>
</evidence>
<dbReference type="PANTHER" id="PTHR47723:SF24">
    <property type="entry name" value="RNASE H TYPE-1 DOMAIN-CONTAINING PROTEIN"/>
    <property type="match status" value="1"/>
</dbReference>
<dbReference type="SUPFAM" id="SSF53098">
    <property type="entry name" value="Ribonuclease H-like"/>
    <property type="match status" value="1"/>
</dbReference>
<dbReference type="InterPro" id="IPR053151">
    <property type="entry name" value="RNase_H-like"/>
</dbReference>
<reference evidence="2 3" key="1">
    <citation type="journal article" date="2019" name="Genome Biol. Evol.">
        <title>Insights into the evolution of the New World diploid cottons (Gossypium, subgenus Houzingenia) based on genome sequencing.</title>
        <authorList>
            <person name="Grover C.E."/>
            <person name="Arick M.A. 2nd"/>
            <person name="Thrash A."/>
            <person name="Conover J.L."/>
            <person name="Sanders W.S."/>
            <person name="Peterson D.G."/>
            <person name="Frelichowski J.E."/>
            <person name="Scheffler J.A."/>
            <person name="Scheffler B.E."/>
            <person name="Wendel J.F."/>
        </authorList>
    </citation>
    <scope>NUCLEOTIDE SEQUENCE [LARGE SCALE GENOMIC DNA]</scope>
    <source>
        <strain evidence="2">57</strain>
        <tissue evidence="2">Leaf</tissue>
    </source>
</reference>
<dbReference type="Gene3D" id="3.30.420.10">
    <property type="entry name" value="Ribonuclease H-like superfamily/Ribonuclease H"/>
    <property type="match status" value="1"/>
</dbReference>
<name>A0A7J8W2H2_9ROSI</name>
<keyword evidence="3" id="KW-1185">Reference proteome</keyword>
<dbReference type="PANTHER" id="PTHR47723">
    <property type="entry name" value="OS05G0353850 PROTEIN"/>
    <property type="match status" value="1"/>
</dbReference>
<dbReference type="Pfam" id="PF13456">
    <property type="entry name" value="RVT_3"/>
    <property type="match status" value="1"/>
</dbReference>
<sequence length="99" mass="10821">IGWAKVNVDGSVSTARSRAALGGAIRGPIGGWLVRFGMVRRLTNIFHVEARTMLEGLKIAWARDFHQVEVESDNALLVDILRNGLAGTNNVAEVRMIHT</sequence>
<dbReference type="EMBL" id="JABFAB010000013">
    <property type="protein sequence ID" value="MBA0668839.1"/>
    <property type="molecule type" value="Genomic_DNA"/>
</dbReference>